<feature type="compositionally biased region" description="Polar residues" evidence="1">
    <location>
        <begin position="98"/>
        <end position="108"/>
    </location>
</feature>
<reference evidence="2 3" key="1">
    <citation type="journal article" date="2009" name="Nature">
        <title>Evolution of pathogenicity and sexual reproduction in eight Candida genomes.</title>
        <authorList>
            <person name="Butler G."/>
            <person name="Rasmussen M.D."/>
            <person name="Lin M.F."/>
            <person name="Santos M.A."/>
            <person name="Sakthikumar S."/>
            <person name="Munro C.A."/>
            <person name="Rheinbay E."/>
            <person name="Grabherr M."/>
            <person name="Forche A."/>
            <person name="Reedy J.L."/>
            <person name="Agrafioti I."/>
            <person name="Arnaud M.B."/>
            <person name="Bates S."/>
            <person name="Brown A.J."/>
            <person name="Brunke S."/>
            <person name="Costanzo M.C."/>
            <person name="Fitzpatrick D.A."/>
            <person name="de Groot P.W."/>
            <person name="Harris D."/>
            <person name="Hoyer L.L."/>
            <person name="Hube B."/>
            <person name="Klis F.M."/>
            <person name="Kodira C."/>
            <person name="Lennard N."/>
            <person name="Logue M.E."/>
            <person name="Martin R."/>
            <person name="Neiman A.M."/>
            <person name="Nikolaou E."/>
            <person name="Quail M.A."/>
            <person name="Quinn J."/>
            <person name="Santos M.C."/>
            <person name="Schmitzberger F.F."/>
            <person name="Sherlock G."/>
            <person name="Shah P."/>
            <person name="Silverstein K.A."/>
            <person name="Skrzypek M.S."/>
            <person name="Soll D."/>
            <person name="Staggs R."/>
            <person name="Stansfield I."/>
            <person name="Stumpf M.P."/>
            <person name="Sudbery P.E."/>
            <person name="Srikantha T."/>
            <person name="Zeng Q."/>
            <person name="Berman J."/>
            <person name="Berriman M."/>
            <person name="Heitman J."/>
            <person name="Gow N.A."/>
            <person name="Lorenz M.C."/>
            <person name="Birren B.W."/>
            <person name="Kellis M."/>
            <person name="Cuomo C.A."/>
        </authorList>
    </citation>
    <scope>NUCLEOTIDE SEQUENCE [LARGE SCALE GENOMIC DNA]</scope>
    <source>
        <strain evidence="3">ATCC MYA-3404 / T1</strain>
    </source>
</reference>
<keyword evidence="3" id="KW-1185">Reference proteome</keyword>
<dbReference type="Pfam" id="PF08700">
    <property type="entry name" value="VPS51_Exo84_N"/>
    <property type="match status" value="1"/>
</dbReference>
<feature type="compositionally biased region" description="Low complexity" evidence="1">
    <location>
        <begin position="12"/>
        <end position="28"/>
    </location>
</feature>
<dbReference type="EMBL" id="GG692402">
    <property type="protein sequence ID" value="EER30939.1"/>
    <property type="molecule type" value="Genomic_DNA"/>
</dbReference>
<protein>
    <recommendedName>
        <fullName evidence="4">Vacuolar protein sorting-associated protein 51 homolog</fullName>
    </recommendedName>
</protein>
<feature type="compositionally biased region" description="Polar residues" evidence="1">
    <location>
        <begin position="29"/>
        <end position="45"/>
    </location>
</feature>
<evidence type="ECO:0000313" key="3">
    <source>
        <dbReference type="Proteomes" id="UP000002037"/>
    </source>
</evidence>
<proteinExistence type="predicted"/>
<evidence type="ECO:0000256" key="1">
    <source>
        <dbReference type="SAM" id="MobiDB-lite"/>
    </source>
</evidence>
<dbReference type="AlphaFoldDB" id="C5MH37"/>
<dbReference type="RefSeq" id="XP_002551093.1">
    <property type="nucleotide sequence ID" value="XM_002551047.1"/>
</dbReference>
<gene>
    <name evidence="2" type="ORF">CTRG_05391</name>
</gene>
<evidence type="ECO:0008006" key="4">
    <source>
        <dbReference type="Google" id="ProtNLM"/>
    </source>
</evidence>
<feature type="region of interest" description="Disordered" evidence="1">
    <location>
        <begin position="1"/>
        <end position="108"/>
    </location>
</feature>
<name>C5MH37_CANTT</name>
<sequence length="320" mass="35883">MPDSPVLSYKKPSQNNNSSRRVSSSVPSTPNLSQPDSPIGSQHFQSPSSIDSPRSSISTIPTTRKVSSRRKALQEFYHLNQNNNHDDDPNSSSSSSSQIGVTSVENLDISNPENIENMIKNSPIEDILKLRNSLSSKLNSSNQTKKSIIYDNYYELIKLSNTLADLSTARLPSKKESNLVFKLYTDDDDDSTTNKKEKEMTKEEYVDKTLDELSDFVSTEGDKFNGSFKEVLDKLNSSVASDSASILTLRDDDDDNDQLEQSEKQKIIDHINYILDLPNQADLDDTTKEEAIQDIKNILQENPDNELLALQLTKIENTLL</sequence>
<feature type="compositionally biased region" description="Low complexity" evidence="1">
    <location>
        <begin position="46"/>
        <end position="64"/>
    </location>
</feature>
<dbReference type="HOGENOM" id="CLU_062460_0_0_1"/>
<dbReference type="OrthoDB" id="203678at2759"/>
<dbReference type="KEGG" id="ctp:CTRG_05391"/>
<dbReference type="VEuPathDB" id="FungiDB:CTRG_05391"/>
<organism evidence="2 3">
    <name type="scientific">Candida tropicalis (strain ATCC MYA-3404 / T1)</name>
    <name type="common">Yeast</name>
    <dbReference type="NCBI Taxonomy" id="294747"/>
    <lineage>
        <taxon>Eukaryota</taxon>
        <taxon>Fungi</taxon>
        <taxon>Dikarya</taxon>
        <taxon>Ascomycota</taxon>
        <taxon>Saccharomycotina</taxon>
        <taxon>Pichiomycetes</taxon>
        <taxon>Debaryomycetaceae</taxon>
        <taxon>Candida/Lodderomyces clade</taxon>
        <taxon>Candida</taxon>
    </lineage>
</organism>
<evidence type="ECO:0000313" key="2">
    <source>
        <dbReference type="EMBL" id="EER30939.1"/>
    </source>
</evidence>
<accession>C5MH37</accession>
<dbReference type="STRING" id="294747.C5MH37"/>
<dbReference type="GeneID" id="8299715"/>
<dbReference type="eggNOG" id="ENOG502SDB2">
    <property type="taxonomic scope" value="Eukaryota"/>
</dbReference>
<dbReference type="Proteomes" id="UP000002037">
    <property type="component" value="Unassembled WGS sequence"/>
</dbReference>